<dbReference type="Proteomes" id="UP000229615">
    <property type="component" value="Unassembled WGS sequence"/>
</dbReference>
<evidence type="ECO:0000313" key="3">
    <source>
        <dbReference type="Proteomes" id="UP000229615"/>
    </source>
</evidence>
<accession>A0A2H0UQM5</accession>
<comment type="caution">
    <text evidence="2">The sequence shown here is derived from an EMBL/GenBank/DDBJ whole genome shotgun (WGS) entry which is preliminary data.</text>
</comment>
<feature type="compositionally biased region" description="Basic residues" evidence="1">
    <location>
        <begin position="131"/>
        <end position="143"/>
    </location>
</feature>
<feature type="region of interest" description="Disordered" evidence="1">
    <location>
        <begin position="121"/>
        <end position="143"/>
    </location>
</feature>
<dbReference type="EMBL" id="PFBB01000012">
    <property type="protein sequence ID" value="PIR88671.1"/>
    <property type="molecule type" value="Genomic_DNA"/>
</dbReference>
<evidence type="ECO:0000256" key="1">
    <source>
        <dbReference type="SAM" id="MobiDB-lite"/>
    </source>
</evidence>
<sequence length="143" mass="15469">MAEKIVGRVTKVRGRKGYALISAPGQESDILCYPGAQVQLRLVGDELRYRTLGWGGVMPKVGEQVVVKFTMDNGYGRPMAAAWCSLAHFQKWEGAQAKAKATLARKAQEAAAKKAAQDAAKAYSMREKGKGGKKKEKKGKKAA</sequence>
<evidence type="ECO:0000313" key="2">
    <source>
        <dbReference type="EMBL" id="PIR88671.1"/>
    </source>
</evidence>
<name>A0A2H0UQM5_9BACT</name>
<organism evidence="2 3">
    <name type="scientific">Candidatus Harrisonbacteria bacterium CG10_big_fil_rev_8_21_14_0_10_44_23</name>
    <dbReference type="NCBI Taxonomy" id="1974585"/>
    <lineage>
        <taxon>Bacteria</taxon>
        <taxon>Candidatus Harrisoniibacteriota</taxon>
    </lineage>
</organism>
<reference evidence="3" key="1">
    <citation type="submission" date="2017-09" db="EMBL/GenBank/DDBJ databases">
        <title>Depth-based differentiation of microbial function through sediment-hosted aquifers and enrichment of novel symbionts in the deep terrestrial subsurface.</title>
        <authorList>
            <person name="Probst A.J."/>
            <person name="Ladd B."/>
            <person name="Jarett J.K."/>
            <person name="Geller-Mcgrath D.E."/>
            <person name="Sieber C.M.K."/>
            <person name="Emerson J.B."/>
            <person name="Anantharaman K."/>
            <person name="Thomas B.C."/>
            <person name="Malmstrom R."/>
            <person name="Stieglmeier M."/>
            <person name="Klingl A."/>
            <person name="Woyke T."/>
            <person name="Ryan C.M."/>
            <person name="Banfield J.F."/>
        </authorList>
    </citation>
    <scope>NUCLEOTIDE SEQUENCE [LARGE SCALE GENOMIC DNA]</scope>
</reference>
<dbReference type="AlphaFoldDB" id="A0A2H0UQM5"/>
<proteinExistence type="predicted"/>
<gene>
    <name evidence="2" type="ORF">COU09_01100</name>
</gene>
<protein>
    <submittedName>
        <fullName evidence="2">Uncharacterized protein</fullName>
    </submittedName>
</protein>